<protein>
    <submittedName>
        <fullName evidence="1">Uncharacterized protein</fullName>
    </submittedName>
</protein>
<dbReference type="AlphaFoldDB" id="A0A438EYF1"/>
<dbReference type="Proteomes" id="UP000288805">
    <property type="component" value="Unassembled WGS sequence"/>
</dbReference>
<accession>A0A438EYF1</accession>
<evidence type="ECO:0000313" key="1">
    <source>
        <dbReference type="EMBL" id="RVW52716.1"/>
    </source>
</evidence>
<organism evidence="1 2">
    <name type="scientific">Vitis vinifera</name>
    <name type="common">Grape</name>
    <dbReference type="NCBI Taxonomy" id="29760"/>
    <lineage>
        <taxon>Eukaryota</taxon>
        <taxon>Viridiplantae</taxon>
        <taxon>Streptophyta</taxon>
        <taxon>Embryophyta</taxon>
        <taxon>Tracheophyta</taxon>
        <taxon>Spermatophyta</taxon>
        <taxon>Magnoliopsida</taxon>
        <taxon>eudicotyledons</taxon>
        <taxon>Gunneridae</taxon>
        <taxon>Pentapetalae</taxon>
        <taxon>rosids</taxon>
        <taxon>Vitales</taxon>
        <taxon>Vitaceae</taxon>
        <taxon>Viteae</taxon>
        <taxon>Vitis</taxon>
    </lineage>
</organism>
<dbReference type="PANTHER" id="PTHR33116:SF78">
    <property type="entry name" value="OS12G0587133 PROTEIN"/>
    <property type="match status" value="1"/>
</dbReference>
<evidence type="ECO:0000313" key="2">
    <source>
        <dbReference type="Proteomes" id="UP000288805"/>
    </source>
</evidence>
<comment type="caution">
    <text evidence="1">The sequence shown here is derived from an EMBL/GenBank/DDBJ whole genome shotgun (WGS) entry which is preliminary data.</text>
</comment>
<gene>
    <name evidence="1" type="ORF">CK203_091170</name>
</gene>
<dbReference type="EMBL" id="QGNW01001163">
    <property type="protein sequence ID" value="RVW52716.1"/>
    <property type="molecule type" value="Genomic_DNA"/>
</dbReference>
<proteinExistence type="predicted"/>
<reference evidence="1 2" key="1">
    <citation type="journal article" date="2018" name="PLoS Genet.">
        <title>Population sequencing reveals clonal diversity and ancestral inbreeding in the grapevine cultivar Chardonnay.</title>
        <authorList>
            <person name="Roach M.J."/>
            <person name="Johnson D.L."/>
            <person name="Bohlmann J."/>
            <person name="van Vuuren H.J."/>
            <person name="Jones S.J."/>
            <person name="Pretorius I.S."/>
            <person name="Schmidt S.A."/>
            <person name="Borneman A.R."/>
        </authorList>
    </citation>
    <scope>NUCLEOTIDE SEQUENCE [LARGE SCALE GENOMIC DNA]</scope>
    <source>
        <strain evidence="2">cv. Chardonnay</strain>
        <tissue evidence="1">Leaf</tissue>
    </source>
</reference>
<sequence length="277" mass="30848">MEAPRASFVALGIETGRPSIPLSFLLAMEALSQLLPVQEMDFISVSEWRKRNWTFMWFEAISGLKVNLSKTRPSQVGEGIPMETLASVLGCKIGSLPTSYWVFPLEPPTNPLGCGMQWKKIQEKVISPEKAIPLQRQPSYLAKKHPLKPPNLLSLSLCDPRESVICADKKEGGLGIRSLATFNKALHGKWLWRFANENESLWKQLSLKPSEKVGRNFVLIPASSLGMHQSEVLEGLVVWKSISGISFPHLVYLSVNKEDGLLRLGRKTKVEIVGASF</sequence>
<dbReference type="PANTHER" id="PTHR33116">
    <property type="entry name" value="REVERSE TRANSCRIPTASE ZINC-BINDING DOMAIN-CONTAINING PROTEIN-RELATED-RELATED"/>
    <property type="match status" value="1"/>
</dbReference>
<name>A0A438EYF1_VITVI</name>